<gene>
    <name evidence="2" type="ORF">D9V41_01705</name>
</gene>
<dbReference type="PANTHER" id="PTHR48207:SF4">
    <property type="entry name" value="BLL6097 PROTEIN"/>
    <property type="match status" value="1"/>
</dbReference>
<dbReference type="Pfam" id="PF02515">
    <property type="entry name" value="CoA_transf_3"/>
    <property type="match status" value="1"/>
</dbReference>
<dbReference type="Gene3D" id="3.30.1540.10">
    <property type="entry name" value="formyl-coa transferase, domain 3"/>
    <property type="match status" value="1"/>
</dbReference>
<dbReference type="OrthoDB" id="3561197at2"/>
<dbReference type="Gene3D" id="3.40.50.10540">
    <property type="entry name" value="Crotonobetainyl-coa:carnitine coa-transferase, domain 1"/>
    <property type="match status" value="1"/>
</dbReference>
<organism evidence="2 3">
    <name type="scientific">Aeromicrobium phragmitis</name>
    <dbReference type="NCBI Taxonomy" id="2478914"/>
    <lineage>
        <taxon>Bacteria</taxon>
        <taxon>Bacillati</taxon>
        <taxon>Actinomycetota</taxon>
        <taxon>Actinomycetes</taxon>
        <taxon>Propionibacteriales</taxon>
        <taxon>Nocardioidaceae</taxon>
        <taxon>Aeromicrobium</taxon>
    </lineage>
</organism>
<proteinExistence type="predicted"/>
<evidence type="ECO:0000256" key="1">
    <source>
        <dbReference type="ARBA" id="ARBA00022679"/>
    </source>
</evidence>
<sequence length="418" mass="45262">MPRSFAARLCICVVFDSYTVGVAPCCAGADAPLATARRTQVPDTPEGNTGPLAGVRIVDLTSYFMGPYATALLAQLGASVTKVEPPEGDISRGILDPDGRRMGQVFLNLNRGKSSVVLNLKSPADFRLFEELTATTDVVIHNIRQDSAERLGISYERLRRVNPSVILCSLQGFASDGPLASRPALDDTIQAASGMASIQGGSSGEPAYIRSPIADKTVGVFAVVAVLAAIIERDRSGLGQSVEVPMLETMTSFNLVEQQGGLVYDPPRGPSGYARTASPFRRPFRTTDGHISVLVYTNRHWADFFRLIDRDDLVEDERFRTIGARTENIDELYRLIGSEFLNRSSQDWLERLQKADIPCAPVATIDDIVASERTTPSGLLERVDHPTEGTLLQPALPIRFSRTALAPAAPAPNLRAVP</sequence>
<dbReference type="SUPFAM" id="SSF89796">
    <property type="entry name" value="CoA-transferase family III (CaiB/BaiF)"/>
    <property type="match status" value="1"/>
</dbReference>
<dbReference type="AlphaFoldDB" id="A0A3L8PPT0"/>
<keyword evidence="3" id="KW-1185">Reference proteome</keyword>
<reference evidence="2 3" key="1">
    <citation type="submission" date="2018-10" db="EMBL/GenBank/DDBJ databases">
        <title>Aeromicrobium sp. 9W16Y-2 whole genome shotgun sequence.</title>
        <authorList>
            <person name="Li F."/>
        </authorList>
    </citation>
    <scope>NUCLEOTIDE SEQUENCE [LARGE SCALE GENOMIC DNA]</scope>
    <source>
        <strain evidence="2 3">9W16Y-2</strain>
    </source>
</reference>
<name>A0A3L8PPT0_9ACTN</name>
<dbReference type="InterPro" id="IPR050483">
    <property type="entry name" value="CoA-transferase_III_domain"/>
</dbReference>
<evidence type="ECO:0000313" key="3">
    <source>
        <dbReference type="Proteomes" id="UP000282515"/>
    </source>
</evidence>
<accession>A0A3L8PPT0</accession>
<dbReference type="GO" id="GO:0008410">
    <property type="term" value="F:CoA-transferase activity"/>
    <property type="evidence" value="ECO:0007669"/>
    <property type="project" value="TreeGrafter"/>
</dbReference>
<dbReference type="EMBL" id="RDBF01000001">
    <property type="protein sequence ID" value="RLV57377.1"/>
    <property type="molecule type" value="Genomic_DNA"/>
</dbReference>
<dbReference type="PANTHER" id="PTHR48207">
    <property type="entry name" value="SUCCINATE--HYDROXYMETHYLGLUTARATE COA-TRANSFERASE"/>
    <property type="match status" value="1"/>
</dbReference>
<dbReference type="InterPro" id="IPR003673">
    <property type="entry name" value="CoA-Trfase_fam_III"/>
</dbReference>
<dbReference type="InterPro" id="IPR044855">
    <property type="entry name" value="CoA-Trfase_III_dom3_sf"/>
</dbReference>
<dbReference type="Proteomes" id="UP000282515">
    <property type="component" value="Unassembled WGS sequence"/>
</dbReference>
<dbReference type="InterPro" id="IPR023606">
    <property type="entry name" value="CoA-Trfase_III_dom_1_sf"/>
</dbReference>
<protein>
    <submittedName>
        <fullName evidence="2">CoA transferase</fullName>
    </submittedName>
</protein>
<evidence type="ECO:0000313" key="2">
    <source>
        <dbReference type="EMBL" id="RLV57377.1"/>
    </source>
</evidence>
<comment type="caution">
    <text evidence="2">The sequence shown here is derived from an EMBL/GenBank/DDBJ whole genome shotgun (WGS) entry which is preliminary data.</text>
</comment>
<keyword evidence="1 2" id="KW-0808">Transferase</keyword>